<dbReference type="AlphaFoldDB" id="A0A4R3KDI3"/>
<comment type="similarity">
    <text evidence="1">Belongs to the asp23 family.</text>
</comment>
<reference evidence="2 3" key="1">
    <citation type="submission" date="2019-03" db="EMBL/GenBank/DDBJ databases">
        <title>Genomic Encyclopedia of Type Strains, Phase IV (KMG-IV): sequencing the most valuable type-strain genomes for metagenomic binning, comparative biology and taxonomic classification.</title>
        <authorList>
            <person name="Goeker M."/>
        </authorList>
    </citation>
    <scope>NUCLEOTIDE SEQUENCE [LARGE SCALE GENOMIC DNA]</scope>
    <source>
        <strain evidence="2 3">DSM 23802</strain>
    </source>
</reference>
<keyword evidence="3" id="KW-1185">Reference proteome</keyword>
<evidence type="ECO:0000313" key="3">
    <source>
        <dbReference type="Proteomes" id="UP000295788"/>
    </source>
</evidence>
<dbReference type="Proteomes" id="UP000295788">
    <property type="component" value="Unassembled WGS sequence"/>
</dbReference>
<comment type="caution">
    <text evidence="2">The sequence shown here is derived from an EMBL/GenBank/DDBJ whole genome shotgun (WGS) entry which is preliminary data.</text>
</comment>
<dbReference type="InterPro" id="IPR005531">
    <property type="entry name" value="Asp23"/>
</dbReference>
<protein>
    <submittedName>
        <fullName evidence="2">Putative alkaline shock family protein YloU</fullName>
    </submittedName>
</protein>
<evidence type="ECO:0000256" key="1">
    <source>
        <dbReference type="ARBA" id="ARBA00005721"/>
    </source>
</evidence>
<organism evidence="2 3">
    <name type="scientific">Tepidibacillus fermentans</name>
    <dbReference type="NCBI Taxonomy" id="1281767"/>
    <lineage>
        <taxon>Bacteria</taxon>
        <taxon>Bacillati</taxon>
        <taxon>Bacillota</taxon>
        <taxon>Bacilli</taxon>
        <taxon>Bacillales</taxon>
        <taxon>Bacillaceae</taxon>
        <taxon>Tepidibacillus</taxon>
    </lineage>
</organism>
<accession>A0A4R3KDI3</accession>
<dbReference type="Pfam" id="PF03780">
    <property type="entry name" value="Asp23"/>
    <property type="match status" value="1"/>
</dbReference>
<proteinExistence type="inferred from homology"/>
<evidence type="ECO:0000313" key="2">
    <source>
        <dbReference type="EMBL" id="TCS81247.1"/>
    </source>
</evidence>
<dbReference type="EMBL" id="SMAB01000013">
    <property type="protein sequence ID" value="TCS81247.1"/>
    <property type="molecule type" value="Genomic_DNA"/>
</dbReference>
<dbReference type="PANTHER" id="PTHR34297">
    <property type="entry name" value="HYPOTHETICAL CYTOSOLIC PROTEIN-RELATED"/>
    <property type="match status" value="1"/>
</dbReference>
<gene>
    <name evidence="2" type="ORF">EDD72_1135</name>
</gene>
<name>A0A4R3KDI3_9BACI</name>
<sequence>MMTEERETGKIKIESDVVAMIAGLAATDTEGVASMSGGITEGLAKRVSGKNVTKGVRVEVGETETAIDIRVVIKYGYKIHEVARKLQQNVKEAVESMTGLHVVEVNIHVEGVELQKEEHETEEENIRLK</sequence>